<proteinExistence type="predicted"/>
<reference evidence="1" key="1">
    <citation type="journal article" date="2025" name="Int. J. Syst. Evol. Microbiol.">
        <title>Inconstantimicrobium mannanitabidum sp. nov., a novel member of the family Clostridiaceae isolated from anoxic soil under the treatment of reductive soil disinfestation.</title>
        <authorList>
            <person name="Ueki A."/>
            <person name="Tonouchi A."/>
            <person name="Honma S."/>
            <person name="Kaku N."/>
            <person name="Ueki K."/>
        </authorList>
    </citation>
    <scope>NUCLEOTIDE SEQUENCE</scope>
    <source>
        <strain evidence="1">TW13</strain>
    </source>
</reference>
<dbReference type="Proteomes" id="UP001058074">
    <property type="component" value="Unassembled WGS sequence"/>
</dbReference>
<sequence length="345" mass="39335">MKLIKPNKLNPGDKVATISLGWGGAGDSDMLWRYGIGKKRLQEEFGLEVIEMPHTLSGSNYIYEHPEKRAADLMIAFKDPSIKGIFTCIGGYESVRMLPYIDFDVIKNNPKVFIGYSDNTITHFMCLKAGISSFYGPSILAEFAENVEMLDYTKYWVRKTLFSTEPIGSIEPAKEWVNQYLPWEESNKHIKRSVENNTSYELLQGSEKVQGHLIGGCIEVLEMMKGTELWPDLKTFDDAILFFETSEDKPDPNYFEYWLRNYGTMGIIQKAKGIIFGKPYFNVYYEDYKKAILKVIRDELKLTDLPILCNVNFGHASPIITIPYGALAEIDCINKQFSILESGVI</sequence>
<name>A0ACB5R918_9CLOT</name>
<protein>
    <submittedName>
        <fullName evidence="1">LD-carboxypeptidase</fullName>
    </submittedName>
</protein>
<comment type="caution">
    <text evidence="1">The sequence shown here is derived from an EMBL/GenBank/DDBJ whole genome shotgun (WGS) entry which is preliminary data.</text>
</comment>
<gene>
    <name evidence="1" type="ORF">rsdtw13_06220</name>
</gene>
<dbReference type="EMBL" id="BROD01000001">
    <property type="protein sequence ID" value="GKX65364.1"/>
    <property type="molecule type" value="Genomic_DNA"/>
</dbReference>
<evidence type="ECO:0000313" key="2">
    <source>
        <dbReference type="Proteomes" id="UP001058074"/>
    </source>
</evidence>
<evidence type="ECO:0000313" key="1">
    <source>
        <dbReference type="EMBL" id="GKX65364.1"/>
    </source>
</evidence>
<organism evidence="1 2">
    <name type="scientific">Inconstantimicrobium mannanitabidum</name>
    <dbReference type="NCBI Taxonomy" id="1604901"/>
    <lineage>
        <taxon>Bacteria</taxon>
        <taxon>Bacillati</taxon>
        <taxon>Bacillota</taxon>
        <taxon>Clostridia</taxon>
        <taxon>Eubacteriales</taxon>
        <taxon>Clostridiaceae</taxon>
        <taxon>Inconstantimicrobium</taxon>
    </lineage>
</organism>
<keyword evidence="2" id="KW-1185">Reference proteome</keyword>
<accession>A0ACB5R918</accession>